<dbReference type="EMBL" id="VDEP01000102">
    <property type="protein sequence ID" value="KAA1132155.1"/>
    <property type="molecule type" value="Genomic_DNA"/>
</dbReference>
<dbReference type="AlphaFoldDB" id="A0A5B0S472"/>
<gene>
    <name evidence="2" type="ORF">PGTUg99_037498</name>
</gene>
<proteinExistence type="predicted"/>
<feature type="compositionally biased region" description="Polar residues" evidence="1">
    <location>
        <begin position="31"/>
        <end position="40"/>
    </location>
</feature>
<dbReference type="Proteomes" id="UP000325313">
    <property type="component" value="Unassembled WGS sequence"/>
</dbReference>
<feature type="region of interest" description="Disordered" evidence="1">
    <location>
        <begin position="1"/>
        <end position="61"/>
    </location>
</feature>
<evidence type="ECO:0000313" key="3">
    <source>
        <dbReference type="Proteomes" id="UP000325313"/>
    </source>
</evidence>
<evidence type="ECO:0000313" key="2">
    <source>
        <dbReference type="EMBL" id="KAA1132155.1"/>
    </source>
</evidence>
<name>A0A5B0S472_PUCGR</name>
<protein>
    <recommendedName>
        <fullName evidence="4">No apical meristem-associated C-terminal domain-containing protein</fullName>
    </recommendedName>
</protein>
<organism evidence="2 3">
    <name type="scientific">Puccinia graminis f. sp. tritici</name>
    <dbReference type="NCBI Taxonomy" id="56615"/>
    <lineage>
        <taxon>Eukaryota</taxon>
        <taxon>Fungi</taxon>
        <taxon>Dikarya</taxon>
        <taxon>Basidiomycota</taxon>
        <taxon>Pucciniomycotina</taxon>
        <taxon>Pucciniomycetes</taxon>
        <taxon>Pucciniales</taxon>
        <taxon>Pucciniaceae</taxon>
        <taxon>Puccinia</taxon>
    </lineage>
</organism>
<feature type="compositionally biased region" description="Basic and acidic residues" evidence="1">
    <location>
        <begin position="103"/>
        <end position="116"/>
    </location>
</feature>
<feature type="region of interest" description="Disordered" evidence="1">
    <location>
        <begin position="103"/>
        <end position="129"/>
    </location>
</feature>
<evidence type="ECO:0008006" key="4">
    <source>
        <dbReference type="Google" id="ProtNLM"/>
    </source>
</evidence>
<evidence type="ECO:0000256" key="1">
    <source>
        <dbReference type="SAM" id="MobiDB-lite"/>
    </source>
</evidence>
<feature type="compositionally biased region" description="Polar residues" evidence="1">
    <location>
        <begin position="1"/>
        <end position="24"/>
    </location>
</feature>
<comment type="caution">
    <text evidence="2">The sequence shown here is derived from an EMBL/GenBank/DDBJ whole genome shotgun (WGS) entry which is preliminary data.</text>
</comment>
<reference evidence="2 3" key="1">
    <citation type="submission" date="2019-05" db="EMBL/GenBank/DDBJ databases">
        <title>Emergence of the Ug99 lineage of the wheat stem rust pathogen through somatic hybridization.</title>
        <authorList>
            <person name="Li F."/>
            <person name="Upadhyaya N.M."/>
            <person name="Sperschneider J."/>
            <person name="Matny O."/>
            <person name="Nguyen-Phuc H."/>
            <person name="Mago R."/>
            <person name="Raley C."/>
            <person name="Miller M.E."/>
            <person name="Silverstein K.A.T."/>
            <person name="Henningsen E."/>
            <person name="Hirsch C.D."/>
            <person name="Visser B."/>
            <person name="Pretorius Z.A."/>
            <person name="Steffenson B.J."/>
            <person name="Schwessinger B."/>
            <person name="Dodds P.N."/>
            <person name="Figueroa M."/>
        </authorList>
    </citation>
    <scope>NUCLEOTIDE SEQUENCE [LARGE SCALE GENOMIC DNA]</scope>
    <source>
        <strain evidence="2 3">Ug99</strain>
    </source>
</reference>
<accession>A0A5B0S472</accession>
<sequence>MQQQNPVGNPLQTPTPANVQPQNPSSSLSSPTATRANFPNQAGYDRSIPAPRRESSQNNAKLSIATAFGSSSDKKFQYLEDHLAMQKDKFSWEKKKYDQELKAATNREDRRTELVEKWMSQGKSLPTTQ</sequence>